<dbReference type="SMART" id="SM00826">
    <property type="entry name" value="PKS_DH"/>
    <property type="match status" value="1"/>
</dbReference>
<evidence type="ECO:0000259" key="3">
    <source>
        <dbReference type="PROSITE" id="PS52019"/>
    </source>
</evidence>
<dbReference type="InterPro" id="IPR036291">
    <property type="entry name" value="NAD(P)-bd_dom_sf"/>
</dbReference>
<dbReference type="Pfam" id="PF08240">
    <property type="entry name" value="ADH_N"/>
    <property type="match status" value="1"/>
</dbReference>
<dbReference type="Gene3D" id="3.30.70.3290">
    <property type="match status" value="1"/>
</dbReference>
<dbReference type="Pfam" id="PF22953">
    <property type="entry name" value="SpnB_Rossmann"/>
    <property type="match status" value="1"/>
</dbReference>
<dbReference type="SUPFAM" id="SSF51735">
    <property type="entry name" value="NAD(P)-binding Rossmann-fold domains"/>
    <property type="match status" value="1"/>
</dbReference>
<keyword evidence="5" id="KW-1185">Reference proteome</keyword>
<dbReference type="SUPFAM" id="SSF50129">
    <property type="entry name" value="GroES-like"/>
    <property type="match status" value="1"/>
</dbReference>
<dbReference type="PROSITE" id="PS52019">
    <property type="entry name" value="PKS_MFAS_DH"/>
    <property type="match status" value="1"/>
</dbReference>
<feature type="non-terminal residue" evidence="4">
    <location>
        <position position="658"/>
    </location>
</feature>
<reference evidence="4 5" key="1">
    <citation type="submission" date="2019-09" db="EMBL/GenBank/DDBJ databases">
        <title>Report of infection by Mycobacterium simiae a patient suffering from pulmonary tuberculosis.</title>
        <authorList>
            <person name="Mohanty P.S."/>
            <person name="Bansal A.K."/>
            <person name="Singh H."/>
            <person name="Sharma S."/>
            <person name="Patil S.A."/>
            <person name="Upadhaya P."/>
            <person name="Singh P.K."/>
            <person name="Kumar D."/>
            <person name="Kumar S."/>
            <person name="Singh R.K."/>
            <person name="Chaudhary B."/>
        </authorList>
    </citation>
    <scope>NUCLEOTIDE SEQUENCE [LARGE SCALE GENOMIC DNA]</scope>
    <source>
        <strain evidence="4 5">JAL-560-SIM</strain>
    </source>
</reference>
<evidence type="ECO:0000256" key="1">
    <source>
        <dbReference type="ARBA" id="ARBA00022679"/>
    </source>
</evidence>
<protein>
    <submittedName>
        <fullName evidence="4">Fatty acyl-AMP ligase</fullName>
    </submittedName>
</protein>
<name>A0A5B1B5L0_MYCSI</name>
<dbReference type="GO" id="GO:0016874">
    <property type="term" value="F:ligase activity"/>
    <property type="evidence" value="ECO:0007669"/>
    <property type="project" value="UniProtKB-KW"/>
</dbReference>
<comment type="caution">
    <text evidence="4">The sequence shown here is derived from an EMBL/GenBank/DDBJ whole genome shotgun (WGS) entry which is preliminary data.</text>
</comment>
<dbReference type="SMART" id="SM00829">
    <property type="entry name" value="PKS_ER"/>
    <property type="match status" value="1"/>
</dbReference>
<feature type="active site" description="Proton donor; for dehydratase activity" evidence="2">
    <location>
        <position position="249"/>
    </location>
</feature>
<dbReference type="InterPro" id="IPR020807">
    <property type="entry name" value="PKS_DH"/>
</dbReference>
<dbReference type="PANTHER" id="PTHR43775:SF51">
    <property type="entry name" value="INACTIVE PHENOLPHTHIOCEROL SYNTHESIS POLYKETIDE SYNTHASE TYPE I PKS1-RELATED"/>
    <property type="match status" value="1"/>
</dbReference>
<evidence type="ECO:0000313" key="5">
    <source>
        <dbReference type="Proteomes" id="UP000324701"/>
    </source>
</evidence>
<dbReference type="InterPro" id="IPR042104">
    <property type="entry name" value="PKS_dehydratase_sf"/>
</dbReference>
<dbReference type="GO" id="GO:0006633">
    <property type="term" value="P:fatty acid biosynthetic process"/>
    <property type="evidence" value="ECO:0007669"/>
    <property type="project" value="TreeGrafter"/>
</dbReference>
<organism evidence="4 5">
    <name type="scientific">Mycobacterium simiae</name>
    <name type="common">Mycobacterium habana</name>
    <dbReference type="NCBI Taxonomy" id="1784"/>
    <lineage>
        <taxon>Bacteria</taxon>
        <taxon>Bacillati</taxon>
        <taxon>Actinomycetota</taxon>
        <taxon>Actinomycetes</taxon>
        <taxon>Mycobacteriales</taxon>
        <taxon>Mycobacteriaceae</taxon>
        <taxon>Mycobacterium</taxon>
        <taxon>Mycobacterium simiae complex</taxon>
    </lineage>
</organism>
<keyword evidence="4" id="KW-0436">Ligase</keyword>
<sequence length="658" mass="69564">MHTRGHSPAWHTLYPQARATALPTYPFQHRRYWLAPGAGADVNAAGLDRPEHPLLGALTQLADQDQIVISGRLSTSTHAWLTGHRIHDSVVFPATGFIELVLHAGQHVDCPAIDELILHTPLVLADHVPTDLQITVHPRDEHQRRPLTIHARTGAANQQRGAWVLHATGTLSADQPDAPAPTALPHTTAIDSSDFYGKLATSGRHYDGPFQGVVGIGHDPNSPNTVYADIALPADADAHGYGIHPALLDAALHPLTTLDDGDGSTGARLPFALTGITLHATAATRLNVALTRIAEDTYALCACDPAGAPVITVGTVTLRPVGDSLPQQTPPAALGNGLFQLDWPALPPDTFPAADAAPTWAVVSDDPERLAPALRHTACHADLAHPQLAHAELVIWTLPLPNPEQDPVGRVHALTRHTLTHLQRWLARPDTLNTQLVVLTRHAVATSVHDRAPDLAHAAAWALVHTTQHEHPGRVSLLDTDNDDSARGLIDILAAVGHSGEPQLALRRGSTHIPRLTPSTSLTPPQSGAWQLGTTGKGDLTNLTLEPAEPVTALAPGQVRVAIRAAGLNFHDVVVALGAIPDEGMGAEAAGVVIDTAADVTTLRRGDAVMGLFPNNAFAPTAVTDHRMVVRIPPGLSFAQAASVPVAFLTAYIALVDL</sequence>
<dbReference type="PANTHER" id="PTHR43775">
    <property type="entry name" value="FATTY ACID SYNTHASE"/>
    <property type="match status" value="1"/>
</dbReference>
<dbReference type="GO" id="GO:0016491">
    <property type="term" value="F:oxidoreductase activity"/>
    <property type="evidence" value="ECO:0007669"/>
    <property type="project" value="InterPro"/>
</dbReference>
<feature type="region of interest" description="C-terminal hotdog fold" evidence="2">
    <location>
        <begin position="187"/>
        <end position="327"/>
    </location>
</feature>
<dbReference type="CDD" id="cd05195">
    <property type="entry name" value="enoyl_red"/>
    <property type="match status" value="1"/>
</dbReference>
<dbReference type="Gene3D" id="3.10.129.110">
    <property type="entry name" value="Polyketide synthase dehydratase"/>
    <property type="match status" value="1"/>
</dbReference>
<evidence type="ECO:0000313" key="4">
    <source>
        <dbReference type="EMBL" id="KAA1243402.1"/>
    </source>
</evidence>
<dbReference type="InterPro" id="IPR050091">
    <property type="entry name" value="PKS_NRPS_Biosynth_Enz"/>
</dbReference>
<dbReference type="Proteomes" id="UP000324701">
    <property type="component" value="Unassembled WGS sequence"/>
</dbReference>
<feature type="domain" description="PKS/mFAS DH" evidence="3">
    <location>
        <begin position="52"/>
        <end position="327"/>
    </location>
</feature>
<keyword evidence="1" id="KW-0808">Transferase</keyword>
<feature type="region of interest" description="N-terminal hotdog fold" evidence="2">
    <location>
        <begin position="52"/>
        <end position="178"/>
    </location>
</feature>
<dbReference type="InterPro" id="IPR011032">
    <property type="entry name" value="GroES-like_sf"/>
</dbReference>
<dbReference type="InterPro" id="IPR055123">
    <property type="entry name" value="SpnB-like_Rossmann"/>
</dbReference>
<dbReference type="Gene3D" id="3.90.180.10">
    <property type="entry name" value="Medium-chain alcohol dehydrogenases, catalytic domain"/>
    <property type="match status" value="1"/>
</dbReference>
<dbReference type="InterPro" id="IPR049900">
    <property type="entry name" value="PKS_mFAS_DH"/>
</dbReference>
<proteinExistence type="predicted"/>
<gene>
    <name evidence="4" type="ORF">F0Q45_25685</name>
</gene>
<dbReference type="GO" id="GO:0004312">
    <property type="term" value="F:fatty acid synthase activity"/>
    <property type="evidence" value="ECO:0007669"/>
    <property type="project" value="TreeGrafter"/>
</dbReference>
<feature type="active site" description="Proton acceptor; for dehydratase activity" evidence="2">
    <location>
        <position position="84"/>
    </location>
</feature>
<evidence type="ECO:0000256" key="2">
    <source>
        <dbReference type="PROSITE-ProRule" id="PRU01363"/>
    </source>
</evidence>
<dbReference type="AlphaFoldDB" id="A0A5B1B5L0"/>
<dbReference type="Pfam" id="PF14765">
    <property type="entry name" value="PS-DH"/>
    <property type="match status" value="1"/>
</dbReference>
<dbReference type="InterPro" id="IPR013154">
    <property type="entry name" value="ADH-like_N"/>
</dbReference>
<dbReference type="Pfam" id="PF21089">
    <property type="entry name" value="PKS_DH_N"/>
    <property type="match status" value="1"/>
</dbReference>
<accession>A0A5B1B5L0</accession>
<dbReference type="InterPro" id="IPR049551">
    <property type="entry name" value="PKS_DH_C"/>
</dbReference>
<dbReference type="Gene3D" id="3.40.50.11460">
    <property type="match status" value="1"/>
</dbReference>
<dbReference type="EMBL" id="VTZN01000354">
    <property type="protein sequence ID" value="KAA1243402.1"/>
    <property type="molecule type" value="Genomic_DNA"/>
</dbReference>
<dbReference type="InterPro" id="IPR049552">
    <property type="entry name" value="PKS_DH_N"/>
</dbReference>
<dbReference type="InterPro" id="IPR020843">
    <property type="entry name" value="ER"/>
</dbReference>